<keyword evidence="5 14" id="KW-0021">Allosteric enzyme</keyword>
<dbReference type="KEGG" id="gfl:GRFL_0191"/>
<dbReference type="GO" id="GO:0070095">
    <property type="term" value="F:fructose-6-phosphate binding"/>
    <property type="evidence" value="ECO:0007669"/>
    <property type="project" value="TreeGrafter"/>
</dbReference>
<evidence type="ECO:0000256" key="3">
    <source>
        <dbReference type="ARBA" id="ARBA00004679"/>
    </source>
</evidence>
<dbReference type="GO" id="GO:0061621">
    <property type="term" value="P:canonical glycolysis"/>
    <property type="evidence" value="ECO:0007669"/>
    <property type="project" value="TreeGrafter"/>
</dbReference>
<evidence type="ECO:0000256" key="6">
    <source>
        <dbReference type="ARBA" id="ARBA00022679"/>
    </source>
</evidence>
<dbReference type="Pfam" id="PF00365">
    <property type="entry name" value="PFK"/>
    <property type="match status" value="1"/>
</dbReference>
<dbReference type="EMBL" id="CP016359">
    <property type="protein sequence ID" value="APU66915.1"/>
    <property type="molecule type" value="Genomic_DNA"/>
</dbReference>
<comment type="pathway">
    <text evidence="3 14">Carbohydrate degradation; glycolysis; D-glyceraldehyde 3-phosphate and glycerone phosphate from D-glucose: step 3/4.</text>
</comment>
<dbReference type="InterPro" id="IPR035966">
    <property type="entry name" value="PKF_sf"/>
</dbReference>
<comment type="catalytic activity">
    <reaction evidence="13 14">
        <text>beta-D-fructose 6-phosphate + ATP = beta-D-fructose 1,6-bisphosphate + ADP + H(+)</text>
        <dbReference type="Rhea" id="RHEA:16109"/>
        <dbReference type="ChEBI" id="CHEBI:15378"/>
        <dbReference type="ChEBI" id="CHEBI:30616"/>
        <dbReference type="ChEBI" id="CHEBI:32966"/>
        <dbReference type="ChEBI" id="CHEBI:57634"/>
        <dbReference type="ChEBI" id="CHEBI:456216"/>
        <dbReference type="EC" id="2.7.1.11"/>
    </reaction>
</comment>
<dbReference type="InterPro" id="IPR012003">
    <property type="entry name" value="ATP_PFK_prok-type"/>
</dbReference>
<dbReference type="GO" id="GO:0046872">
    <property type="term" value="F:metal ion binding"/>
    <property type="evidence" value="ECO:0007669"/>
    <property type="project" value="UniProtKB-KW"/>
</dbReference>
<comment type="function">
    <text evidence="14">Catalyzes the phosphorylation of D-fructose 6-phosphate to fructose 1,6-bisphosphate by ATP, the first committing step of glycolysis.</text>
</comment>
<feature type="binding site" description="in other chain" evidence="14">
    <location>
        <position position="230"/>
    </location>
    <ligand>
        <name>substrate</name>
        <note>ligand shared between dimeric partners</note>
    </ligand>
</feature>
<evidence type="ECO:0000256" key="4">
    <source>
        <dbReference type="ARBA" id="ARBA00022490"/>
    </source>
</evidence>
<comment type="subunit">
    <text evidence="14">Homotetramer.</text>
</comment>
<proteinExistence type="inferred from homology"/>
<gene>
    <name evidence="14" type="primary">pfkA</name>
    <name evidence="15" type="ORF">GRFL_0191</name>
</gene>
<feature type="binding site" evidence="14">
    <location>
        <position position="170"/>
    </location>
    <ligand>
        <name>substrate</name>
        <note>ligand shared between dimeric partners</note>
    </ligand>
</feature>
<evidence type="ECO:0000256" key="8">
    <source>
        <dbReference type="ARBA" id="ARBA00022741"/>
    </source>
</evidence>
<evidence type="ECO:0000256" key="12">
    <source>
        <dbReference type="ARBA" id="ARBA00023152"/>
    </source>
</evidence>
<evidence type="ECO:0000256" key="7">
    <source>
        <dbReference type="ARBA" id="ARBA00022723"/>
    </source>
</evidence>
<sequence>MKVMTKKIENIAVLTSGGDAPGMNAAIRAVVRACSFYQLKCTGIYRGYQGLIEADFEDLDARSVRNIINKGGTFLKSTRSMEFKTKEGRKKAYDNLVKEGVDAMVVIGGDGTFTGAEYFSQEFNFPIVGIPATIDNDINGTDYTLGYDTALNTVVEAIDKIRDTASSHNRLFLVEVMGRDAGDIALNSGIGAGAEEILIPEEETGVERMIESLRRSKKAGKTSSIIVVAEGEKSGKNIFELARFIEENLDEYEIRVSVLGHIQRGGSPSCFDRVLASKLGVGAVEALMEGKTEVMIGIHHQKVVHVNLQTAIKGDAKIDKELRRVADITSV</sequence>
<feature type="binding site" description="in other chain" evidence="14">
    <location>
        <begin position="221"/>
        <end position="223"/>
    </location>
    <ligand>
        <name>ADP</name>
        <dbReference type="ChEBI" id="CHEBI:456216"/>
        <note>allosteric activator; ligand shared between dimeric partners</note>
    </ligand>
</feature>
<feature type="binding site" evidence="14">
    <location>
        <position position="110"/>
    </location>
    <ligand>
        <name>Mg(2+)</name>
        <dbReference type="ChEBI" id="CHEBI:18420"/>
        <note>catalytic</note>
    </ligand>
</feature>
<dbReference type="EC" id="2.7.1.11" evidence="14"/>
<accession>A0A1L7I190</accession>
<keyword evidence="9 14" id="KW-0418">Kinase</keyword>
<dbReference type="AlphaFoldDB" id="A0A1L7I190"/>
<dbReference type="GO" id="GO:0005945">
    <property type="term" value="C:6-phosphofructokinase complex"/>
    <property type="evidence" value="ECO:0007669"/>
    <property type="project" value="TreeGrafter"/>
</dbReference>
<protein>
    <recommendedName>
        <fullName evidence="14">ATP-dependent 6-phosphofructokinase</fullName>
        <shortName evidence="14">ATP-PFK</shortName>
        <shortName evidence="14">Phosphofructokinase</shortName>
        <ecNumber evidence="14">2.7.1.11</ecNumber>
    </recommendedName>
    <alternativeName>
        <fullName evidence="14">Phosphohexokinase</fullName>
    </alternativeName>
</protein>
<comment type="cofactor">
    <cofactor evidence="1 14">
        <name>Mg(2+)</name>
        <dbReference type="ChEBI" id="CHEBI:18420"/>
    </cofactor>
</comment>
<dbReference type="GO" id="GO:0030388">
    <property type="term" value="P:fructose 1,6-bisphosphate metabolic process"/>
    <property type="evidence" value="ECO:0007669"/>
    <property type="project" value="TreeGrafter"/>
</dbReference>
<reference evidence="15 16" key="1">
    <citation type="submission" date="2016-07" db="EMBL/GenBank/DDBJ databases">
        <title>Multi-omics approach to identify versatile polysaccharide utilization systems of a marine flavobacterium Gramella flava.</title>
        <authorList>
            <person name="Tang K."/>
        </authorList>
    </citation>
    <scope>NUCLEOTIDE SEQUENCE [LARGE SCALE GENOMIC DNA]</scope>
    <source>
        <strain evidence="15 16">JLT2011</strain>
    </source>
</reference>
<feature type="binding site" evidence="14">
    <location>
        <begin position="28"/>
        <end position="32"/>
    </location>
    <ligand>
        <name>ADP</name>
        <dbReference type="ChEBI" id="CHEBI:456216"/>
        <note>allosteric activator; ligand shared between dimeric partners</note>
    </ligand>
</feature>
<dbReference type="UniPathway" id="UPA00109">
    <property type="reaction ID" value="UER00182"/>
</dbReference>
<evidence type="ECO:0000313" key="16">
    <source>
        <dbReference type="Proteomes" id="UP000186230"/>
    </source>
</evidence>
<keyword evidence="4 14" id="KW-0963">Cytoplasm</keyword>
<dbReference type="PRINTS" id="PR00476">
    <property type="entry name" value="PHFRCTKINASE"/>
</dbReference>
<feature type="binding site" evidence="14">
    <location>
        <position position="18"/>
    </location>
    <ligand>
        <name>ATP</name>
        <dbReference type="ChEBI" id="CHEBI:30616"/>
    </ligand>
</feature>
<dbReference type="InterPro" id="IPR015912">
    <property type="entry name" value="Phosphofructokinase_CS"/>
</dbReference>
<dbReference type="PANTHER" id="PTHR13697">
    <property type="entry name" value="PHOSPHOFRUCTOKINASE"/>
    <property type="match status" value="1"/>
</dbReference>
<dbReference type="PIRSF" id="PIRSF000532">
    <property type="entry name" value="ATP_PFK_prok"/>
    <property type="match status" value="1"/>
</dbReference>
<dbReference type="InterPro" id="IPR012828">
    <property type="entry name" value="PFKA_ATP_prok"/>
</dbReference>
<evidence type="ECO:0000256" key="2">
    <source>
        <dbReference type="ARBA" id="ARBA00004496"/>
    </source>
</evidence>
<comment type="activity regulation">
    <text evidence="14">Allosterically activated by ADP and other diphosphonucleosides, and allosterically inhibited by phosphoenolpyruvate.</text>
</comment>
<dbReference type="Proteomes" id="UP000186230">
    <property type="component" value="Chromosome"/>
</dbReference>
<keyword evidence="6 14" id="KW-0808">Transferase</keyword>
<dbReference type="GO" id="GO:0006002">
    <property type="term" value="P:fructose 6-phosphate metabolic process"/>
    <property type="evidence" value="ECO:0007669"/>
    <property type="project" value="UniProtKB-UniRule"/>
</dbReference>
<feature type="binding site" description="in other chain" evidence="14">
    <location>
        <begin position="193"/>
        <end position="195"/>
    </location>
    <ligand>
        <name>ADP</name>
        <dbReference type="ChEBI" id="CHEBI:456216"/>
        <note>allosteric activator; ligand shared between dimeric partners</note>
    </ligand>
</feature>
<dbReference type="GO" id="GO:0048029">
    <property type="term" value="F:monosaccharide binding"/>
    <property type="evidence" value="ECO:0007669"/>
    <property type="project" value="TreeGrafter"/>
</dbReference>
<keyword evidence="10 14" id="KW-0067">ATP-binding</keyword>
<dbReference type="GO" id="GO:0003872">
    <property type="term" value="F:6-phosphofructokinase activity"/>
    <property type="evidence" value="ECO:0007669"/>
    <property type="project" value="UniProtKB-UniRule"/>
</dbReference>
<evidence type="ECO:0000256" key="9">
    <source>
        <dbReference type="ARBA" id="ARBA00022777"/>
    </source>
</evidence>
<keyword evidence="16" id="KW-1185">Reference proteome</keyword>
<evidence type="ECO:0000256" key="13">
    <source>
        <dbReference type="ARBA" id="ARBA00048070"/>
    </source>
</evidence>
<evidence type="ECO:0000256" key="11">
    <source>
        <dbReference type="ARBA" id="ARBA00022842"/>
    </source>
</evidence>
<dbReference type="FunFam" id="3.40.50.450:FF:000001">
    <property type="entry name" value="ATP-dependent 6-phosphofructokinase"/>
    <property type="match status" value="1"/>
</dbReference>
<name>A0A1L7I190_9FLAO</name>
<dbReference type="GO" id="GO:0042802">
    <property type="term" value="F:identical protein binding"/>
    <property type="evidence" value="ECO:0007669"/>
    <property type="project" value="TreeGrafter"/>
</dbReference>
<keyword evidence="7 14" id="KW-0479">Metal-binding</keyword>
<comment type="subcellular location">
    <subcellularLocation>
        <location evidence="2 14">Cytoplasm</location>
    </subcellularLocation>
</comment>
<feature type="binding site" description="in other chain" evidence="14">
    <location>
        <begin position="133"/>
        <end position="135"/>
    </location>
    <ligand>
        <name>substrate</name>
        <note>ligand shared between dimeric partners</note>
    </ligand>
</feature>
<keyword evidence="12 14" id="KW-0324">Glycolysis</keyword>
<dbReference type="Gene3D" id="3.40.50.450">
    <property type="match status" value="1"/>
</dbReference>
<dbReference type="NCBIfam" id="NF002872">
    <property type="entry name" value="PRK03202.1"/>
    <property type="match status" value="1"/>
</dbReference>
<evidence type="ECO:0000256" key="10">
    <source>
        <dbReference type="ARBA" id="ARBA00022840"/>
    </source>
</evidence>
<dbReference type="GO" id="GO:0005524">
    <property type="term" value="F:ATP binding"/>
    <property type="evidence" value="ECO:0007669"/>
    <property type="project" value="UniProtKB-UniRule"/>
</dbReference>
<feature type="binding site" description="in other chain" evidence="14">
    <location>
        <position position="162"/>
    </location>
    <ligand>
        <name>ADP</name>
        <dbReference type="ChEBI" id="CHEBI:456216"/>
        <note>allosteric activator; ligand shared between dimeric partners</note>
    </ligand>
</feature>
<dbReference type="SUPFAM" id="SSF53784">
    <property type="entry name" value="Phosphofructokinase"/>
    <property type="match status" value="1"/>
</dbReference>
<keyword evidence="8 14" id="KW-0547">Nucleotide-binding</keyword>
<dbReference type="GO" id="GO:0016208">
    <property type="term" value="F:AMP binding"/>
    <property type="evidence" value="ECO:0007669"/>
    <property type="project" value="TreeGrafter"/>
</dbReference>
<keyword evidence="11 14" id="KW-0460">Magnesium</keyword>
<organism evidence="15 16">
    <name type="scientific">Christiangramia flava JLT2011</name>
    <dbReference type="NCBI Taxonomy" id="1229726"/>
    <lineage>
        <taxon>Bacteria</taxon>
        <taxon>Pseudomonadati</taxon>
        <taxon>Bacteroidota</taxon>
        <taxon>Flavobacteriia</taxon>
        <taxon>Flavobacteriales</taxon>
        <taxon>Flavobacteriaceae</taxon>
        <taxon>Christiangramia</taxon>
    </lineage>
</organism>
<comment type="similarity">
    <text evidence="14">Belongs to the phosphofructokinase type A (PFKA) family. ATP-dependent PFK group I subfamily. Prokaryotic clade 'B1' sub-subfamily.</text>
</comment>
<feature type="binding site" evidence="14">
    <location>
        <position position="255"/>
    </location>
    <ligand>
        <name>substrate</name>
        <note>ligand shared between dimeric partners</note>
    </ligand>
</feature>
<dbReference type="Gene3D" id="3.40.50.460">
    <property type="entry name" value="Phosphofructokinase domain"/>
    <property type="match status" value="1"/>
</dbReference>
<comment type="caution">
    <text evidence="14">Lacks conserved residue(s) required for the propagation of feature annotation.</text>
</comment>
<dbReference type="FunFam" id="3.40.50.460:FF:000002">
    <property type="entry name" value="ATP-dependent 6-phosphofructokinase"/>
    <property type="match status" value="1"/>
</dbReference>
<dbReference type="NCBIfam" id="TIGR02482">
    <property type="entry name" value="PFKA_ATP"/>
    <property type="match status" value="1"/>
</dbReference>
<dbReference type="STRING" id="1229726.GRFL_0191"/>
<feature type="binding site" description="in other chain" evidence="14">
    <location>
        <begin position="261"/>
        <end position="264"/>
    </location>
    <ligand>
        <name>substrate</name>
        <note>ligand shared between dimeric partners</note>
    </ligand>
</feature>
<evidence type="ECO:0000313" key="15">
    <source>
        <dbReference type="EMBL" id="APU66915.1"/>
    </source>
</evidence>
<dbReference type="PANTHER" id="PTHR13697:SF4">
    <property type="entry name" value="ATP-DEPENDENT 6-PHOSPHOFRUCTOKINASE"/>
    <property type="match status" value="1"/>
</dbReference>
<evidence type="ECO:0000256" key="1">
    <source>
        <dbReference type="ARBA" id="ARBA00001946"/>
    </source>
</evidence>
<dbReference type="HAMAP" id="MF_00339">
    <property type="entry name" value="Phosphofructokinase_I_B1"/>
    <property type="match status" value="1"/>
</dbReference>
<evidence type="ECO:0000256" key="5">
    <source>
        <dbReference type="ARBA" id="ARBA00022533"/>
    </source>
</evidence>
<evidence type="ECO:0000256" key="14">
    <source>
        <dbReference type="HAMAP-Rule" id="MF_00339"/>
    </source>
</evidence>
<dbReference type="InterPro" id="IPR000023">
    <property type="entry name" value="Phosphofructokinase_dom"/>
</dbReference>
<feature type="binding site" evidence="14">
    <location>
        <begin position="79"/>
        <end position="80"/>
    </location>
    <ligand>
        <name>ATP</name>
        <dbReference type="ChEBI" id="CHEBI:30616"/>
    </ligand>
</feature>
<feature type="active site" description="Proton acceptor" evidence="14">
    <location>
        <position position="135"/>
    </location>
</feature>
<dbReference type="PROSITE" id="PS00433">
    <property type="entry name" value="PHOSPHOFRUCTOKINASE"/>
    <property type="match status" value="1"/>
</dbReference>
<feature type="binding site" evidence="14">
    <location>
        <begin position="109"/>
        <end position="112"/>
    </location>
    <ligand>
        <name>ATP</name>
        <dbReference type="ChEBI" id="CHEBI:30616"/>
    </ligand>
</feature>
<dbReference type="InterPro" id="IPR022953">
    <property type="entry name" value="ATP_PFK"/>
</dbReference>
<feature type="binding site" description="in other chain" evidence="14">
    <location>
        <begin position="177"/>
        <end position="179"/>
    </location>
    <ligand>
        <name>substrate</name>
        <note>ligand shared between dimeric partners</note>
    </ligand>
</feature>